<protein>
    <submittedName>
        <fullName evidence="1">Uncharacterized protein</fullName>
    </submittedName>
</protein>
<organism evidence="1 2">
    <name type="scientific">Sporormia fimetaria CBS 119925</name>
    <dbReference type="NCBI Taxonomy" id="1340428"/>
    <lineage>
        <taxon>Eukaryota</taxon>
        <taxon>Fungi</taxon>
        <taxon>Dikarya</taxon>
        <taxon>Ascomycota</taxon>
        <taxon>Pezizomycotina</taxon>
        <taxon>Dothideomycetes</taxon>
        <taxon>Pleosporomycetidae</taxon>
        <taxon>Pleosporales</taxon>
        <taxon>Sporormiaceae</taxon>
        <taxon>Sporormia</taxon>
    </lineage>
</organism>
<gene>
    <name evidence="1" type="ORF">M011DRAFT_258063</name>
</gene>
<dbReference type="EMBL" id="MU006604">
    <property type="protein sequence ID" value="KAF2742800.1"/>
    <property type="molecule type" value="Genomic_DNA"/>
</dbReference>
<evidence type="ECO:0000313" key="2">
    <source>
        <dbReference type="Proteomes" id="UP000799440"/>
    </source>
</evidence>
<keyword evidence="2" id="KW-1185">Reference proteome</keyword>
<dbReference type="AlphaFoldDB" id="A0A6A6UZG0"/>
<name>A0A6A6UZG0_9PLEO</name>
<accession>A0A6A6UZG0</accession>
<reference evidence="1" key="1">
    <citation type="journal article" date="2020" name="Stud. Mycol.">
        <title>101 Dothideomycetes genomes: a test case for predicting lifestyles and emergence of pathogens.</title>
        <authorList>
            <person name="Haridas S."/>
            <person name="Albert R."/>
            <person name="Binder M."/>
            <person name="Bloem J."/>
            <person name="Labutti K."/>
            <person name="Salamov A."/>
            <person name="Andreopoulos B."/>
            <person name="Baker S."/>
            <person name="Barry K."/>
            <person name="Bills G."/>
            <person name="Bluhm B."/>
            <person name="Cannon C."/>
            <person name="Castanera R."/>
            <person name="Culley D."/>
            <person name="Daum C."/>
            <person name="Ezra D."/>
            <person name="Gonzalez J."/>
            <person name="Henrissat B."/>
            <person name="Kuo A."/>
            <person name="Liang C."/>
            <person name="Lipzen A."/>
            <person name="Lutzoni F."/>
            <person name="Magnuson J."/>
            <person name="Mondo S."/>
            <person name="Nolan M."/>
            <person name="Ohm R."/>
            <person name="Pangilinan J."/>
            <person name="Park H.-J."/>
            <person name="Ramirez L."/>
            <person name="Alfaro M."/>
            <person name="Sun H."/>
            <person name="Tritt A."/>
            <person name="Yoshinaga Y."/>
            <person name="Zwiers L.-H."/>
            <person name="Turgeon B."/>
            <person name="Goodwin S."/>
            <person name="Spatafora J."/>
            <person name="Crous P."/>
            <person name="Grigoriev I."/>
        </authorList>
    </citation>
    <scope>NUCLEOTIDE SEQUENCE</scope>
    <source>
        <strain evidence="1">CBS 119925</strain>
    </source>
</reference>
<sequence length="215" mass="24000">MRYVRQRLLCLVRECIELCFLQMIISVVCRHPPRARCSVFVSTPLSAPLTSKSAHCLPHCFDGRVIHAYLPNPSPLSPGHSNGPCTPRKAAIKLRPSHVFLSLSLANNSQSLDARTTDQPFRRGWRADECNPRSTSSWMQSCGLATIHACIALGCPRRSRRDIRAFCLGTGAECLWWSEGNLVVRPNKYLSLLTLFCESNSLEGNKFPSCARSEL</sequence>
<evidence type="ECO:0000313" key="1">
    <source>
        <dbReference type="EMBL" id="KAF2742800.1"/>
    </source>
</evidence>
<dbReference type="Proteomes" id="UP000799440">
    <property type="component" value="Unassembled WGS sequence"/>
</dbReference>
<proteinExistence type="predicted"/>